<reference evidence="1" key="1">
    <citation type="submission" date="2023-07" db="EMBL/GenBank/DDBJ databases">
        <title>draft genome sequence of fig (Ficus carica).</title>
        <authorList>
            <person name="Takahashi T."/>
            <person name="Nishimura K."/>
        </authorList>
    </citation>
    <scope>NUCLEOTIDE SEQUENCE</scope>
</reference>
<organism evidence="1 2">
    <name type="scientific">Ficus carica</name>
    <name type="common">Common fig</name>
    <dbReference type="NCBI Taxonomy" id="3494"/>
    <lineage>
        <taxon>Eukaryota</taxon>
        <taxon>Viridiplantae</taxon>
        <taxon>Streptophyta</taxon>
        <taxon>Embryophyta</taxon>
        <taxon>Tracheophyta</taxon>
        <taxon>Spermatophyta</taxon>
        <taxon>Magnoliopsida</taxon>
        <taxon>eudicotyledons</taxon>
        <taxon>Gunneridae</taxon>
        <taxon>Pentapetalae</taxon>
        <taxon>rosids</taxon>
        <taxon>fabids</taxon>
        <taxon>Rosales</taxon>
        <taxon>Moraceae</taxon>
        <taxon>Ficeae</taxon>
        <taxon>Ficus</taxon>
    </lineage>
</organism>
<protein>
    <submittedName>
        <fullName evidence="1">Uncharacterized protein</fullName>
    </submittedName>
</protein>
<dbReference type="AlphaFoldDB" id="A0AA88JA53"/>
<sequence>MNTSVYFLSIAGKSKQFHALTGEDTNPITADTRGVFVLDCKSDPDSPVLDAVPQKFRVIDINQKARVLTIARIDFRGQIVNEYL</sequence>
<evidence type="ECO:0000313" key="2">
    <source>
        <dbReference type="Proteomes" id="UP001187192"/>
    </source>
</evidence>
<dbReference type="Proteomes" id="UP001187192">
    <property type="component" value="Unassembled WGS sequence"/>
</dbReference>
<keyword evidence="2" id="KW-1185">Reference proteome</keyword>
<comment type="caution">
    <text evidence="1">The sequence shown here is derived from an EMBL/GenBank/DDBJ whole genome shotgun (WGS) entry which is preliminary data.</text>
</comment>
<name>A0AA88JA53_FICCA</name>
<evidence type="ECO:0000313" key="1">
    <source>
        <dbReference type="EMBL" id="GMN66367.1"/>
    </source>
</evidence>
<gene>
    <name evidence="1" type="ORF">TIFTF001_035436</name>
</gene>
<accession>A0AA88JA53</accession>
<proteinExistence type="predicted"/>
<dbReference type="EMBL" id="BTGU01000317">
    <property type="protein sequence ID" value="GMN66367.1"/>
    <property type="molecule type" value="Genomic_DNA"/>
</dbReference>